<reference evidence="6 7" key="1">
    <citation type="submission" date="2014-04" db="EMBL/GenBank/DDBJ databases">
        <title>The Genome Sequence of Thermoanaerobaculum aquaticum MP-01, The First Cultivated Group 23 Acidobacterium.</title>
        <authorList>
            <person name="Stamps B.W."/>
            <person name="Losey N.A."/>
            <person name="Lawson P.A."/>
            <person name="Stevenson B.S."/>
        </authorList>
    </citation>
    <scope>NUCLEOTIDE SEQUENCE [LARGE SCALE GENOMIC DNA]</scope>
    <source>
        <strain evidence="6 7">MP-01</strain>
    </source>
</reference>
<evidence type="ECO:0000256" key="2">
    <source>
        <dbReference type="RuleBase" id="RU003616"/>
    </source>
</evidence>
<accession>A0A062Y019</accession>
<evidence type="ECO:0000313" key="5">
    <source>
        <dbReference type="EMBL" id="HEQ88219.1"/>
    </source>
</evidence>
<dbReference type="InterPro" id="IPR008978">
    <property type="entry name" value="HSP20-like_chaperone"/>
</dbReference>
<dbReference type="SUPFAM" id="SSF49764">
    <property type="entry name" value="HSP20-like chaperones"/>
    <property type="match status" value="1"/>
</dbReference>
<dbReference type="OrthoDB" id="9811615at2"/>
<dbReference type="AlphaFoldDB" id="A0A062Y019"/>
<keyword evidence="7" id="KW-1185">Reference proteome</keyword>
<gene>
    <name evidence="6" type="ORF">EG19_03155</name>
    <name evidence="5" type="ORF">ENP06_02270</name>
</gene>
<dbReference type="EMBL" id="DSHW01000171">
    <property type="protein sequence ID" value="HEQ88219.1"/>
    <property type="molecule type" value="Genomic_DNA"/>
</dbReference>
<proteinExistence type="inferred from homology"/>
<dbReference type="EMBL" id="JMFG01000018">
    <property type="protein sequence ID" value="KDA53726.1"/>
    <property type="molecule type" value="Genomic_DNA"/>
</dbReference>
<dbReference type="InterPro" id="IPR031107">
    <property type="entry name" value="Small_HSP"/>
</dbReference>
<name>A0A062Y019_9BACT</name>
<dbReference type="Proteomes" id="UP000027284">
    <property type="component" value="Unassembled WGS sequence"/>
</dbReference>
<feature type="domain" description="CS" evidence="4">
    <location>
        <begin position="42"/>
        <end position="145"/>
    </location>
</feature>
<comment type="caution">
    <text evidence="6">The sequence shown here is derived from an EMBL/GenBank/DDBJ whole genome shotgun (WGS) entry which is preliminary data.</text>
</comment>
<dbReference type="STRING" id="1312852.EG19_03155"/>
<dbReference type="CDD" id="cd06464">
    <property type="entry name" value="ACD_sHsps-like"/>
    <property type="match status" value="1"/>
</dbReference>
<dbReference type="InterPro" id="IPR002068">
    <property type="entry name" value="A-crystallin/Hsp20_dom"/>
</dbReference>
<dbReference type="PANTHER" id="PTHR11527">
    <property type="entry name" value="HEAT-SHOCK PROTEIN 20 FAMILY MEMBER"/>
    <property type="match status" value="1"/>
</dbReference>
<dbReference type="PROSITE" id="PS51203">
    <property type="entry name" value="CS"/>
    <property type="match status" value="1"/>
</dbReference>
<protein>
    <submittedName>
        <fullName evidence="5">Hsp20/alpha crystallin family protein</fullName>
    </submittedName>
</protein>
<dbReference type="Gene3D" id="2.60.40.790">
    <property type="match status" value="1"/>
</dbReference>
<dbReference type="PROSITE" id="PS01031">
    <property type="entry name" value="SHSP"/>
    <property type="match status" value="1"/>
</dbReference>
<dbReference type="RefSeq" id="WP_038049154.1">
    <property type="nucleotide sequence ID" value="NZ_JMFG01000018.1"/>
</dbReference>
<evidence type="ECO:0000259" key="4">
    <source>
        <dbReference type="PROSITE" id="PS51203"/>
    </source>
</evidence>
<evidence type="ECO:0000259" key="3">
    <source>
        <dbReference type="PROSITE" id="PS01031"/>
    </source>
</evidence>
<organism evidence="6 7">
    <name type="scientific">Thermoanaerobaculum aquaticum</name>
    <dbReference type="NCBI Taxonomy" id="1312852"/>
    <lineage>
        <taxon>Bacteria</taxon>
        <taxon>Pseudomonadati</taxon>
        <taxon>Acidobacteriota</taxon>
        <taxon>Thermoanaerobaculia</taxon>
        <taxon>Thermoanaerobaculales</taxon>
        <taxon>Thermoanaerobaculaceae</taxon>
        <taxon>Thermoanaerobaculum</taxon>
    </lineage>
</organism>
<evidence type="ECO:0000313" key="6">
    <source>
        <dbReference type="EMBL" id="KDA53726.1"/>
    </source>
</evidence>
<evidence type="ECO:0000256" key="1">
    <source>
        <dbReference type="PROSITE-ProRule" id="PRU00285"/>
    </source>
</evidence>
<dbReference type="InterPro" id="IPR007052">
    <property type="entry name" value="CS_dom"/>
</dbReference>
<sequence>MTSLVRWDPFKEMAAMQERMSRLFDEIWGRPRRVEEDYITGSWLPAVDVKESKDALEISVELPGVDPKDVEVTVEGGVLSIRGSRKFEKAEEGETYHRVERSYGSFERTFTLPSNVNPDKISASYKLGVLHLTLPKREEAKPKAIPVKVEEK</sequence>
<reference evidence="5" key="2">
    <citation type="journal article" date="2020" name="mSystems">
        <title>Genome- and Community-Level Interaction Insights into Carbon Utilization and Element Cycling Functions of Hydrothermarchaeota in Hydrothermal Sediment.</title>
        <authorList>
            <person name="Zhou Z."/>
            <person name="Liu Y."/>
            <person name="Xu W."/>
            <person name="Pan J."/>
            <person name="Luo Z.H."/>
            <person name="Li M."/>
        </authorList>
    </citation>
    <scope>NUCLEOTIDE SEQUENCE [LARGE SCALE GENOMIC DNA]</scope>
    <source>
        <strain evidence="5">SpSt-186</strain>
    </source>
</reference>
<evidence type="ECO:0000313" key="7">
    <source>
        <dbReference type="Proteomes" id="UP000027284"/>
    </source>
</evidence>
<comment type="similarity">
    <text evidence="1 2">Belongs to the small heat shock protein (HSP20) family.</text>
</comment>
<feature type="domain" description="SHSP" evidence="3">
    <location>
        <begin position="38"/>
        <end position="150"/>
    </location>
</feature>
<dbReference type="Pfam" id="PF00011">
    <property type="entry name" value="HSP20"/>
    <property type="match status" value="1"/>
</dbReference>